<dbReference type="OrthoDB" id="6041556at2759"/>
<proteinExistence type="predicted"/>
<accession>A0A8B6HG04</accession>
<name>A0A8B6HG04_MYTGA</name>
<evidence type="ECO:0000313" key="2">
    <source>
        <dbReference type="EMBL" id="VDI78304.1"/>
    </source>
</evidence>
<keyword evidence="3" id="KW-1185">Reference proteome</keyword>
<feature type="chain" id="PRO_5032738979" evidence="1">
    <location>
        <begin position="22"/>
        <end position="194"/>
    </location>
</feature>
<evidence type="ECO:0000256" key="1">
    <source>
        <dbReference type="SAM" id="SignalP"/>
    </source>
</evidence>
<dbReference type="AlphaFoldDB" id="A0A8B6HG04"/>
<evidence type="ECO:0000313" key="3">
    <source>
        <dbReference type="Proteomes" id="UP000596742"/>
    </source>
</evidence>
<protein>
    <submittedName>
        <fullName evidence="2">Uncharacterized protein</fullName>
    </submittedName>
</protein>
<reference evidence="2" key="1">
    <citation type="submission" date="2018-11" db="EMBL/GenBank/DDBJ databases">
        <authorList>
            <person name="Alioto T."/>
            <person name="Alioto T."/>
        </authorList>
    </citation>
    <scope>NUCLEOTIDE SEQUENCE</scope>
</reference>
<comment type="caution">
    <text evidence="2">The sequence shown here is derived from an EMBL/GenBank/DDBJ whole genome shotgun (WGS) entry which is preliminary data.</text>
</comment>
<sequence>MDNMWLLGAIFVCLHFMVVQTKSCDEVYACPNATFSGDELIDYEFNEENSTWKMIMHLNFLDVFCPYLSEMLICIKNYGARCDDMQQHMFRIMKNMYNPVCITHKAELTDLISSCFNVEVYQDQLLVCHNNAGQEYMLKANNRPPSTAIKDPVDCGVVDGWASCIHGVIKSCSPENAYVFLPIVEAAKPGICLM</sequence>
<gene>
    <name evidence="2" type="ORF">MGAL_10B024180</name>
</gene>
<keyword evidence="1" id="KW-0732">Signal</keyword>
<dbReference type="Proteomes" id="UP000596742">
    <property type="component" value="Unassembled WGS sequence"/>
</dbReference>
<organism evidence="2 3">
    <name type="scientific">Mytilus galloprovincialis</name>
    <name type="common">Mediterranean mussel</name>
    <dbReference type="NCBI Taxonomy" id="29158"/>
    <lineage>
        <taxon>Eukaryota</taxon>
        <taxon>Metazoa</taxon>
        <taxon>Spiralia</taxon>
        <taxon>Lophotrochozoa</taxon>
        <taxon>Mollusca</taxon>
        <taxon>Bivalvia</taxon>
        <taxon>Autobranchia</taxon>
        <taxon>Pteriomorphia</taxon>
        <taxon>Mytilida</taxon>
        <taxon>Mytiloidea</taxon>
        <taxon>Mytilidae</taxon>
        <taxon>Mytilinae</taxon>
        <taxon>Mytilus</taxon>
    </lineage>
</organism>
<dbReference type="EMBL" id="UYJE01009953">
    <property type="protein sequence ID" value="VDI78304.1"/>
    <property type="molecule type" value="Genomic_DNA"/>
</dbReference>
<feature type="signal peptide" evidence="1">
    <location>
        <begin position="1"/>
        <end position="21"/>
    </location>
</feature>